<evidence type="ECO:0000256" key="7">
    <source>
        <dbReference type="RuleBase" id="RU364038"/>
    </source>
</evidence>
<dbReference type="Proteomes" id="UP000198693">
    <property type="component" value="Unassembled WGS sequence"/>
</dbReference>
<keyword evidence="5" id="KW-1015">Disulfide bond</keyword>
<evidence type="ECO:0000259" key="9">
    <source>
        <dbReference type="Pfam" id="PF13098"/>
    </source>
</evidence>
<keyword evidence="4 7" id="KW-0574">Periplasm</keyword>
<dbReference type="GO" id="GO:0042597">
    <property type="term" value="C:periplasmic space"/>
    <property type="evidence" value="ECO:0007669"/>
    <property type="project" value="UniProtKB-SubCell"/>
</dbReference>
<keyword evidence="11" id="KW-1185">Reference proteome</keyword>
<proteinExistence type="inferred from homology"/>
<keyword evidence="6 7" id="KW-0676">Redox-active center</keyword>
<dbReference type="EMBL" id="FPBP01000006">
    <property type="protein sequence ID" value="SFU70466.1"/>
    <property type="molecule type" value="Genomic_DNA"/>
</dbReference>
<dbReference type="CDD" id="cd03020">
    <property type="entry name" value="DsbA_DsbC_DsbG"/>
    <property type="match status" value="1"/>
</dbReference>
<reference evidence="11" key="1">
    <citation type="submission" date="2016-10" db="EMBL/GenBank/DDBJ databases">
        <authorList>
            <person name="Varghese N."/>
            <person name="Submissions S."/>
        </authorList>
    </citation>
    <scope>NUCLEOTIDE SEQUENCE [LARGE SCALE GENOMIC DNA]</scope>
    <source>
        <strain evidence="11">CGMCC 1.6981</strain>
    </source>
</reference>
<evidence type="ECO:0000259" key="8">
    <source>
        <dbReference type="Pfam" id="PF10411"/>
    </source>
</evidence>
<dbReference type="RefSeq" id="WP_089795580.1">
    <property type="nucleotide sequence ID" value="NZ_FPBP01000006.1"/>
</dbReference>
<dbReference type="AlphaFoldDB" id="A0A1I7IC88"/>
<dbReference type="PANTHER" id="PTHR35272">
    <property type="entry name" value="THIOL:DISULFIDE INTERCHANGE PROTEIN DSBC-RELATED"/>
    <property type="match status" value="1"/>
</dbReference>
<dbReference type="InterPro" id="IPR051470">
    <property type="entry name" value="Thiol:disulfide_interchange"/>
</dbReference>
<name>A0A1I7IC88_9GAMM</name>
<evidence type="ECO:0000256" key="6">
    <source>
        <dbReference type="ARBA" id="ARBA00023284"/>
    </source>
</evidence>
<comment type="subcellular location">
    <subcellularLocation>
        <location evidence="1 7">Periplasm</location>
    </subcellularLocation>
</comment>
<feature type="chain" id="PRO_5011332378" description="Thiol:disulfide interchange protein" evidence="7">
    <location>
        <begin position="23"/>
        <end position="251"/>
    </location>
</feature>
<dbReference type="SUPFAM" id="SSF52833">
    <property type="entry name" value="Thioredoxin-like"/>
    <property type="match status" value="1"/>
</dbReference>
<evidence type="ECO:0000313" key="10">
    <source>
        <dbReference type="EMBL" id="SFU70466.1"/>
    </source>
</evidence>
<organism evidence="10 11">
    <name type="scientific">Halomonas korlensis</name>
    <dbReference type="NCBI Taxonomy" id="463301"/>
    <lineage>
        <taxon>Bacteria</taxon>
        <taxon>Pseudomonadati</taxon>
        <taxon>Pseudomonadota</taxon>
        <taxon>Gammaproteobacteria</taxon>
        <taxon>Oceanospirillales</taxon>
        <taxon>Halomonadaceae</taxon>
        <taxon>Halomonas</taxon>
    </lineage>
</organism>
<dbReference type="InterPro" id="IPR018950">
    <property type="entry name" value="DiS-bond_isomerase_DsbC/G_N"/>
</dbReference>
<feature type="signal peptide" evidence="7">
    <location>
        <begin position="1"/>
        <end position="22"/>
    </location>
</feature>
<evidence type="ECO:0000256" key="3">
    <source>
        <dbReference type="ARBA" id="ARBA00022729"/>
    </source>
</evidence>
<dbReference type="OrthoDB" id="5298214at2"/>
<dbReference type="InterPro" id="IPR009094">
    <property type="entry name" value="DiS-bond_isomerase_DsbC/G_N_sf"/>
</dbReference>
<evidence type="ECO:0000256" key="5">
    <source>
        <dbReference type="ARBA" id="ARBA00023157"/>
    </source>
</evidence>
<dbReference type="SUPFAM" id="SSF54423">
    <property type="entry name" value="DsbC/DsbG N-terminal domain-like"/>
    <property type="match status" value="1"/>
</dbReference>
<comment type="function">
    <text evidence="7">Required for disulfide bond formation in some periplasmic proteins. Acts by transferring its disulfide bond to other proteins and is reduced in the process.</text>
</comment>
<keyword evidence="3 7" id="KW-0732">Signal</keyword>
<dbReference type="InterPro" id="IPR012336">
    <property type="entry name" value="Thioredoxin-like_fold"/>
</dbReference>
<protein>
    <recommendedName>
        <fullName evidence="7">Thiol:disulfide interchange protein</fullName>
    </recommendedName>
</protein>
<comment type="similarity">
    <text evidence="2 7">Belongs to the thioredoxin family. DsbC subfamily.</text>
</comment>
<evidence type="ECO:0000256" key="1">
    <source>
        <dbReference type="ARBA" id="ARBA00004418"/>
    </source>
</evidence>
<feature type="domain" description="Thioredoxin-like fold" evidence="9">
    <location>
        <begin position="120"/>
        <end position="244"/>
    </location>
</feature>
<dbReference type="Gene3D" id="3.10.450.70">
    <property type="entry name" value="Disulphide bond isomerase, DsbC/G, N-terminal"/>
    <property type="match status" value="1"/>
</dbReference>
<dbReference type="Pfam" id="PF10411">
    <property type="entry name" value="DsbC_N"/>
    <property type="match status" value="1"/>
</dbReference>
<sequence length="251" mass="27306">MPLRFVPLAMALMTGGLPNAVAEDWPAPVQAIAEQGLTIHGSFEAPSGLTGYAASYQSQEVAIYLTSDGEHAVVGNLVDAEGNNLSSDPLSSLVRGPQDAATWADLQESHWVLDGDPDAPHIVYTFTDPNCPFCQQLWEETRPWVEAGKVQLRHILVGILQQDSPQKAMAILSSEAPEEALHDHNQGDTPPIDGPFTSEVEQTLYENHELMQEYGLQATPSTFYQVGDRVEVVQGLPRDDRLTEMMGGSSP</sequence>
<evidence type="ECO:0000256" key="2">
    <source>
        <dbReference type="ARBA" id="ARBA00009813"/>
    </source>
</evidence>
<dbReference type="STRING" id="463301.SAMN04487955_106190"/>
<gene>
    <name evidence="10" type="ORF">SAMN04487955_106190</name>
</gene>
<dbReference type="Pfam" id="PF13098">
    <property type="entry name" value="Thioredoxin_2"/>
    <property type="match status" value="1"/>
</dbReference>
<dbReference type="PANTHER" id="PTHR35272:SF4">
    <property type="entry name" value="THIOL:DISULFIDE INTERCHANGE PROTEIN DSBG"/>
    <property type="match status" value="1"/>
</dbReference>
<dbReference type="InterPro" id="IPR033954">
    <property type="entry name" value="DiS-bond_Isoase_DsbC/G"/>
</dbReference>
<dbReference type="Gene3D" id="3.40.30.10">
    <property type="entry name" value="Glutaredoxin"/>
    <property type="match status" value="1"/>
</dbReference>
<evidence type="ECO:0000313" key="11">
    <source>
        <dbReference type="Proteomes" id="UP000198693"/>
    </source>
</evidence>
<accession>A0A1I7IC88</accession>
<dbReference type="NCBIfam" id="NF008657">
    <property type="entry name" value="PRK11657.1"/>
    <property type="match status" value="1"/>
</dbReference>
<evidence type="ECO:0000256" key="4">
    <source>
        <dbReference type="ARBA" id="ARBA00022764"/>
    </source>
</evidence>
<feature type="domain" description="Disulphide bond isomerase DsbC/G N-terminal" evidence="8">
    <location>
        <begin position="29"/>
        <end position="86"/>
    </location>
</feature>
<dbReference type="InterPro" id="IPR036249">
    <property type="entry name" value="Thioredoxin-like_sf"/>
</dbReference>